<evidence type="ECO:0000313" key="5">
    <source>
        <dbReference type="EMBL" id="GMI45064.1"/>
    </source>
</evidence>
<dbReference type="InterPro" id="IPR036864">
    <property type="entry name" value="Zn2-C6_fun-type_DNA-bd_sf"/>
</dbReference>
<dbReference type="Proteomes" id="UP001165065">
    <property type="component" value="Unassembled WGS sequence"/>
</dbReference>
<evidence type="ECO:0000313" key="6">
    <source>
        <dbReference type="Proteomes" id="UP001165065"/>
    </source>
</evidence>
<accession>A0A9W7GHM0</accession>
<dbReference type="PANTHER" id="PTHR31001:SF90">
    <property type="entry name" value="CENTROMERE DNA-BINDING PROTEIN COMPLEX CBF3 SUBUNIT B"/>
    <property type="match status" value="1"/>
</dbReference>
<comment type="caution">
    <text evidence="5">The sequence shown here is derived from an EMBL/GenBank/DDBJ whole genome shotgun (WGS) entry which is preliminary data.</text>
</comment>
<dbReference type="PANTHER" id="PTHR31001">
    <property type="entry name" value="UNCHARACTERIZED TRANSCRIPTIONAL REGULATORY PROTEIN"/>
    <property type="match status" value="1"/>
</dbReference>
<feature type="compositionally biased region" description="Basic and acidic residues" evidence="3">
    <location>
        <begin position="88"/>
        <end position="97"/>
    </location>
</feature>
<dbReference type="AlphaFoldDB" id="A0A9W7GHM0"/>
<dbReference type="CDD" id="cd00067">
    <property type="entry name" value="GAL4"/>
    <property type="match status" value="1"/>
</dbReference>
<organism evidence="5 6">
    <name type="scientific">Triparma columacea</name>
    <dbReference type="NCBI Taxonomy" id="722753"/>
    <lineage>
        <taxon>Eukaryota</taxon>
        <taxon>Sar</taxon>
        <taxon>Stramenopiles</taxon>
        <taxon>Ochrophyta</taxon>
        <taxon>Bolidophyceae</taxon>
        <taxon>Parmales</taxon>
        <taxon>Triparmaceae</taxon>
        <taxon>Triparma</taxon>
    </lineage>
</organism>
<dbReference type="SMART" id="SM00066">
    <property type="entry name" value="GAL4"/>
    <property type="match status" value="1"/>
</dbReference>
<feature type="domain" description="Zn(2)-C6 fungal-type" evidence="4">
    <location>
        <begin position="48"/>
        <end position="76"/>
    </location>
</feature>
<dbReference type="InterPro" id="IPR001138">
    <property type="entry name" value="Zn2Cys6_DnaBD"/>
</dbReference>
<proteinExistence type="predicted"/>
<evidence type="ECO:0000256" key="1">
    <source>
        <dbReference type="ARBA" id="ARBA00004123"/>
    </source>
</evidence>
<dbReference type="Pfam" id="PF00172">
    <property type="entry name" value="Zn_clus"/>
    <property type="match status" value="1"/>
</dbReference>
<dbReference type="GO" id="GO:0005634">
    <property type="term" value="C:nucleus"/>
    <property type="evidence" value="ECO:0007669"/>
    <property type="project" value="UniProtKB-SubCell"/>
</dbReference>
<dbReference type="GO" id="GO:0008270">
    <property type="term" value="F:zinc ion binding"/>
    <property type="evidence" value="ECO:0007669"/>
    <property type="project" value="InterPro"/>
</dbReference>
<dbReference type="OrthoDB" id="424974at2759"/>
<feature type="region of interest" description="Disordered" evidence="3">
    <location>
        <begin position="26"/>
        <end position="47"/>
    </location>
</feature>
<gene>
    <name evidence="5" type="ORF">TrCOL_g6539</name>
</gene>
<dbReference type="SUPFAM" id="SSF57701">
    <property type="entry name" value="Zn2/Cys6 DNA-binding domain"/>
    <property type="match status" value="1"/>
</dbReference>
<sequence length="409" mass="45586">MQANLADMCSPRGFFPDFSDGLITSTFRGPPLLPSPTRGSSQSSTGRTCMNCRKAKVKCDKKLPCERCIRLKLSCVPAPPSQRGKTGQSKEKRERNSSIETRLPPKKRRDTDGHEGLVSESLLSLSETSGPPSAPTDTHNAQNTKASLNNQFYLFDRTSAAAVQMAISRAAFDKGNYSKNKGGKPNAGHIFLVTDYYCKSYRFRDFHWLAIATNMANALNMNMNDIICGRIEQGGRDQQNAEASPPMLDFMHSIYFSRNIEENEIFKPPPPQQSWPPEMKRAYNMPDSIALFIAMQSGTASNWGTPKFCADNVTDEELKKHYIDCRVNKKHWGSAIFEPQHLLKVADTIGYLLGSAADFSTKKVEKHNISVTLPSKKGGGRKAFKCEINVVVETELCAWCWCVFSNQSD</sequence>
<dbReference type="PROSITE" id="PS00463">
    <property type="entry name" value="ZN2_CY6_FUNGAL_1"/>
    <property type="match status" value="1"/>
</dbReference>
<keyword evidence="2" id="KW-0539">Nucleus</keyword>
<evidence type="ECO:0000256" key="3">
    <source>
        <dbReference type="SAM" id="MobiDB-lite"/>
    </source>
</evidence>
<name>A0A9W7GHM0_9STRA</name>
<dbReference type="GO" id="GO:0000981">
    <property type="term" value="F:DNA-binding transcription factor activity, RNA polymerase II-specific"/>
    <property type="evidence" value="ECO:0007669"/>
    <property type="project" value="InterPro"/>
</dbReference>
<comment type="subcellular location">
    <subcellularLocation>
        <location evidence="1">Nucleus</location>
    </subcellularLocation>
</comment>
<feature type="region of interest" description="Disordered" evidence="3">
    <location>
        <begin position="78"/>
        <end position="142"/>
    </location>
</feature>
<evidence type="ECO:0000256" key="2">
    <source>
        <dbReference type="ARBA" id="ARBA00023242"/>
    </source>
</evidence>
<reference evidence="6" key="1">
    <citation type="journal article" date="2023" name="Commun. Biol.">
        <title>Genome analysis of Parmales, the sister group of diatoms, reveals the evolutionary specialization of diatoms from phago-mixotrophs to photoautotrophs.</title>
        <authorList>
            <person name="Ban H."/>
            <person name="Sato S."/>
            <person name="Yoshikawa S."/>
            <person name="Yamada K."/>
            <person name="Nakamura Y."/>
            <person name="Ichinomiya M."/>
            <person name="Sato N."/>
            <person name="Blanc-Mathieu R."/>
            <person name="Endo H."/>
            <person name="Kuwata A."/>
            <person name="Ogata H."/>
        </authorList>
    </citation>
    <scope>NUCLEOTIDE SEQUENCE [LARGE SCALE GENOMIC DNA]</scope>
</reference>
<protein>
    <recommendedName>
        <fullName evidence="4">Zn(2)-C6 fungal-type domain-containing protein</fullName>
    </recommendedName>
</protein>
<dbReference type="PROSITE" id="PS50048">
    <property type="entry name" value="ZN2_CY6_FUNGAL_2"/>
    <property type="match status" value="1"/>
</dbReference>
<evidence type="ECO:0000259" key="4">
    <source>
        <dbReference type="PROSITE" id="PS50048"/>
    </source>
</evidence>
<dbReference type="Gene3D" id="4.10.240.10">
    <property type="entry name" value="Zn(2)-C6 fungal-type DNA-binding domain"/>
    <property type="match status" value="1"/>
</dbReference>
<feature type="compositionally biased region" description="Low complexity" evidence="3">
    <location>
        <begin position="118"/>
        <end position="131"/>
    </location>
</feature>
<dbReference type="EMBL" id="BRYA01000236">
    <property type="protein sequence ID" value="GMI45064.1"/>
    <property type="molecule type" value="Genomic_DNA"/>
</dbReference>
<feature type="compositionally biased region" description="Low complexity" evidence="3">
    <location>
        <begin position="35"/>
        <end position="47"/>
    </location>
</feature>
<dbReference type="InterPro" id="IPR050613">
    <property type="entry name" value="Sec_Metabolite_Reg"/>
</dbReference>
<keyword evidence="6" id="KW-1185">Reference proteome</keyword>